<dbReference type="GO" id="GO:0005525">
    <property type="term" value="F:GTP binding"/>
    <property type="evidence" value="ECO:0007669"/>
    <property type="project" value="UniProtKB-KW"/>
</dbReference>
<dbReference type="Gene3D" id="2.40.30.10">
    <property type="entry name" value="Translation factors"/>
    <property type="match status" value="2"/>
</dbReference>
<dbReference type="OrthoDB" id="9811804at2"/>
<dbReference type="FunFam" id="1.10.10.2480:FF:000003">
    <property type="entry name" value="Translation initiation factor IF-2"/>
    <property type="match status" value="1"/>
</dbReference>
<dbReference type="CDD" id="cd03692">
    <property type="entry name" value="mtIF2_IVc"/>
    <property type="match status" value="1"/>
</dbReference>
<dbReference type="NCBIfam" id="TIGR00231">
    <property type="entry name" value="small_GTP"/>
    <property type="match status" value="1"/>
</dbReference>
<dbReference type="Proteomes" id="UP000093629">
    <property type="component" value="Unassembled WGS sequence"/>
</dbReference>
<evidence type="ECO:0000313" key="15">
    <source>
        <dbReference type="Proteomes" id="UP000093629"/>
    </source>
</evidence>
<dbReference type="Pfam" id="PF04760">
    <property type="entry name" value="IF2_N"/>
    <property type="match status" value="2"/>
</dbReference>
<dbReference type="Gene3D" id="3.40.50.10050">
    <property type="entry name" value="Translation initiation factor IF- 2, domain 3"/>
    <property type="match status" value="1"/>
</dbReference>
<evidence type="ECO:0000256" key="12">
    <source>
        <dbReference type="SAM" id="MobiDB-lite"/>
    </source>
</evidence>
<dbReference type="CDD" id="cd03702">
    <property type="entry name" value="IF2_mtIF2_II"/>
    <property type="match status" value="1"/>
</dbReference>
<keyword evidence="7 10" id="KW-0648">Protein biosynthesis</keyword>
<dbReference type="GO" id="GO:0003743">
    <property type="term" value="F:translation initiation factor activity"/>
    <property type="evidence" value="ECO:0007669"/>
    <property type="project" value="UniProtKB-UniRule"/>
</dbReference>
<keyword evidence="15" id="KW-1185">Reference proteome</keyword>
<dbReference type="InterPro" id="IPR044145">
    <property type="entry name" value="IF2_II"/>
</dbReference>
<keyword evidence="6 10" id="KW-0547">Nucleotide-binding</keyword>
<dbReference type="NCBIfam" id="TIGR00487">
    <property type="entry name" value="IF-2"/>
    <property type="match status" value="1"/>
</dbReference>
<reference evidence="14 15" key="1">
    <citation type="submission" date="2016-06" db="EMBL/GenBank/DDBJ databases">
        <authorList>
            <person name="Kjaerup R.B."/>
            <person name="Dalgaard T.S."/>
            <person name="Juul-Madsen H.R."/>
        </authorList>
    </citation>
    <scope>NUCLEOTIDE SEQUENCE [LARGE SCALE GENOMIC DNA]</scope>
    <source>
        <strain evidence="14 15">1245139.5</strain>
    </source>
</reference>
<dbReference type="Pfam" id="PF11987">
    <property type="entry name" value="IF-2"/>
    <property type="match status" value="1"/>
</dbReference>
<comment type="caution">
    <text evidence="10">Lacks conserved residue(s) required for the propagation of feature annotation.</text>
</comment>
<dbReference type="PANTHER" id="PTHR43381:SF5">
    <property type="entry name" value="TR-TYPE G DOMAIN-CONTAINING PROTEIN"/>
    <property type="match status" value="1"/>
</dbReference>
<comment type="caution">
    <text evidence="14">The sequence shown here is derived from an EMBL/GenBank/DDBJ whole genome shotgun (WGS) entry which is preliminary data.</text>
</comment>
<dbReference type="PANTHER" id="PTHR43381">
    <property type="entry name" value="TRANSLATION INITIATION FACTOR IF-2-RELATED"/>
    <property type="match status" value="1"/>
</dbReference>
<dbReference type="InterPro" id="IPR023115">
    <property type="entry name" value="TIF_IF2_dom3"/>
</dbReference>
<evidence type="ECO:0000256" key="1">
    <source>
        <dbReference type="ARBA" id="ARBA00004496"/>
    </source>
</evidence>
<dbReference type="PRINTS" id="PR00315">
    <property type="entry name" value="ELONGATNFCT"/>
</dbReference>
<dbReference type="InterPro" id="IPR000795">
    <property type="entry name" value="T_Tr_GTP-bd_dom"/>
</dbReference>
<dbReference type="FunFam" id="2.40.30.10:FF:000008">
    <property type="entry name" value="Translation initiation factor IF-2"/>
    <property type="match status" value="1"/>
</dbReference>
<dbReference type="InterPro" id="IPR027417">
    <property type="entry name" value="P-loop_NTPase"/>
</dbReference>
<organism evidence="14 15">
    <name type="scientific">Mycobacterium asiaticum</name>
    <dbReference type="NCBI Taxonomy" id="1790"/>
    <lineage>
        <taxon>Bacteria</taxon>
        <taxon>Bacillati</taxon>
        <taxon>Actinomycetota</taxon>
        <taxon>Actinomycetes</taxon>
        <taxon>Mycobacteriales</taxon>
        <taxon>Mycobacteriaceae</taxon>
        <taxon>Mycobacterium</taxon>
    </lineage>
</organism>
<feature type="compositionally biased region" description="Low complexity" evidence="12">
    <location>
        <begin position="63"/>
        <end position="74"/>
    </location>
</feature>
<dbReference type="Pfam" id="PF22042">
    <property type="entry name" value="EF-G_D2"/>
    <property type="match status" value="1"/>
</dbReference>
<dbReference type="InterPro" id="IPR005225">
    <property type="entry name" value="Small_GTP-bd"/>
</dbReference>
<dbReference type="Gene3D" id="1.10.10.2480">
    <property type="match status" value="1"/>
</dbReference>
<dbReference type="PROSITE" id="PS01176">
    <property type="entry name" value="IF2"/>
    <property type="match status" value="1"/>
</dbReference>
<feature type="compositionally biased region" description="Basic and acidic residues" evidence="12">
    <location>
        <begin position="89"/>
        <end position="99"/>
    </location>
</feature>
<proteinExistence type="inferred from homology"/>
<dbReference type="InterPro" id="IPR015760">
    <property type="entry name" value="TIF_IF2"/>
</dbReference>
<comment type="function">
    <text evidence="9 10 11">One of the essential components for the initiation of protein synthesis. Protects formylmethionyl-tRNA from spontaneous hydrolysis and promotes its binding to the 30S ribosomal subunits. Also involved in the hydrolysis of GTP during the formation of the 70S ribosomal complex.</text>
</comment>
<comment type="subcellular location">
    <subcellularLocation>
        <location evidence="1 10">Cytoplasm</location>
    </subcellularLocation>
</comment>
<dbReference type="AlphaFoldDB" id="A0A1A3MXG5"/>
<dbReference type="GO" id="GO:0003924">
    <property type="term" value="F:GTPase activity"/>
    <property type="evidence" value="ECO:0007669"/>
    <property type="project" value="UniProtKB-UniRule"/>
</dbReference>
<feature type="binding site" evidence="10">
    <location>
        <begin position="547"/>
        <end position="550"/>
    </location>
    <ligand>
        <name>GTP</name>
        <dbReference type="ChEBI" id="CHEBI:37565"/>
    </ligand>
</feature>
<feature type="compositionally biased region" description="Gly residues" evidence="12">
    <location>
        <begin position="244"/>
        <end position="309"/>
    </location>
</feature>
<feature type="compositionally biased region" description="Low complexity" evidence="12">
    <location>
        <begin position="100"/>
        <end position="136"/>
    </location>
</feature>
<dbReference type="InterPro" id="IPR036925">
    <property type="entry name" value="TIF_IF2_dom3_sf"/>
</dbReference>
<dbReference type="SUPFAM" id="SSF50447">
    <property type="entry name" value="Translation proteins"/>
    <property type="match status" value="2"/>
</dbReference>
<evidence type="ECO:0000256" key="3">
    <source>
        <dbReference type="ARBA" id="ARBA00020675"/>
    </source>
</evidence>
<evidence type="ECO:0000259" key="13">
    <source>
        <dbReference type="PROSITE" id="PS51722"/>
    </source>
</evidence>
<feature type="compositionally biased region" description="Basic residues" evidence="12">
    <location>
        <begin position="313"/>
        <end position="322"/>
    </location>
</feature>
<evidence type="ECO:0000256" key="11">
    <source>
        <dbReference type="RuleBase" id="RU000644"/>
    </source>
</evidence>
<dbReference type="GO" id="GO:0005829">
    <property type="term" value="C:cytosol"/>
    <property type="evidence" value="ECO:0007669"/>
    <property type="project" value="TreeGrafter"/>
</dbReference>
<dbReference type="InterPro" id="IPR053905">
    <property type="entry name" value="EF-G-like_DII"/>
</dbReference>
<dbReference type="InterPro" id="IPR009000">
    <property type="entry name" value="Transl_B-barrel_sf"/>
</dbReference>
<protein>
    <recommendedName>
        <fullName evidence="3 10">Translation initiation factor IF-2</fullName>
    </recommendedName>
</protein>
<feature type="compositionally biased region" description="Pro residues" evidence="12">
    <location>
        <begin position="137"/>
        <end position="174"/>
    </location>
</feature>
<keyword evidence="4 10" id="KW-0963">Cytoplasm</keyword>
<dbReference type="FunFam" id="3.40.50.300:FF:000019">
    <property type="entry name" value="Translation initiation factor IF-2"/>
    <property type="match status" value="1"/>
</dbReference>
<evidence type="ECO:0000256" key="7">
    <source>
        <dbReference type="ARBA" id="ARBA00022917"/>
    </source>
</evidence>
<dbReference type="RefSeq" id="WP_065160092.1">
    <property type="nucleotide sequence ID" value="NZ_LZLQ01000121.1"/>
</dbReference>
<evidence type="ECO:0000256" key="8">
    <source>
        <dbReference type="ARBA" id="ARBA00023134"/>
    </source>
</evidence>
<dbReference type="CDD" id="cd01887">
    <property type="entry name" value="IF2_eIF5B"/>
    <property type="match status" value="1"/>
</dbReference>
<evidence type="ECO:0000256" key="4">
    <source>
        <dbReference type="ARBA" id="ARBA00022490"/>
    </source>
</evidence>
<gene>
    <name evidence="10" type="primary">infB</name>
    <name evidence="14" type="ORF">A5636_10180</name>
</gene>
<evidence type="ECO:0000256" key="9">
    <source>
        <dbReference type="ARBA" id="ARBA00025162"/>
    </source>
</evidence>
<keyword evidence="5 10" id="KW-0396">Initiation factor</keyword>
<evidence type="ECO:0000256" key="10">
    <source>
        <dbReference type="HAMAP-Rule" id="MF_00100"/>
    </source>
</evidence>
<dbReference type="Gene3D" id="3.40.50.300">
    <property type="entry name" value="P-loop containing nucleotide triphosphate hydrolases"/>
    <property type="match status" value="1"/>
</dbReference>
<dbReference type="EMBL" id="LZLQ01000121">
    <property type="protein sequence ID" value="OBK12847.1"/>
    <property type="molecule type" value="Genomic_DNA"/>
</dbReference>
<evidence type="ECO:0000256" key="2">
    <source>
        <dbReference type="ARBA" id="ARBA00007733"/>
    </source>
</evidence>
<keyword evidence="8 10" id="KW-0342">GTP-binding</keyword>
<dbReference type="InterPro" id="IPR006847">
    <property type="entry name" value="IF2_N"/>
</dbReference>
<name>A0A1A3MXG5_MYCAS</name>
<accession>A0A1A3MXG5</accession>
<sequence>MAGKARVHELAKELGVTSKEVLARLNEQGEFVKSASSTVEAPVARRLRESFGGSKPAADKAAAKSPAAGAQAGKAPEKVGAVPGPKADSALDRALDKAIDPAGNGAAASAPAKPAAPGRPGDAAPAAPAASAAKPAAPAPPTPRPGAPTPGQQPNPQAPAPGMTPGPRPGPAPKPGVRTPRVGNNPFSSAQPVDRPIPRPHPQAPRPGAPRPGAPRPGGASPGSMPPRPGGAAGGPRPARTGGPRPGGARPGGPGGARDGGGGNYRGGGGVGAAPGAGGGGFRGRPGGGGGGGRPGQRGGAAGAFGRPGGAPRRGRKSKRAKRAEYENMQAPVVGGVRLPHGNGETIRLARGASLSDFADKINANPASLVQALFNLGEMVTATQSVGDETLELLGSEMNYVVQVVSPEDEDRELLESFDLTYGEDEGGEEDLQTRPPVVTVMGHVDHGKTRLLDTIRNASVREGEAGGITQHIGAYQVGVDFEGSERLITFIDTPGHEAFTAMRARGAKATDIAILVVAADDGVMPQTVEAINHAQAADVPIVVAVNKIDKEGADPAKIRGQLTEYGLVAEDFGGDTMFVDISAKQGTNIAALEEAVLLTADAALDLRANPDMEAQGVAIEAHLDRGRGPVATVLIQRGTLRVGDSIVAGDAYGRVRRMVDEHGEDVHEALPSRPVQVIGFTSVPGAGDNLLVVDEDRIARQIADRRSARKRNALAARSRKRISLEDLDSALKETSQLNLILKGDNAGTVEALEEALMGIEVDDEVALRVIDRGVGGITETNVNLASASDAIIIGFNVRAEGKATELANREGVEIRYYSVIYQAIDEIEKALRGMLKPIYEENQLGRAEIRAIFRSSKVGIIAGCMVTSGVVRRNAKARLLRDNIVVTENLSIHSLRREKDDVTEVREGFECGLTLGYSDIKEGDIIESFELVQKERS</sequence>
<evidence type="ECO:0000256" key="5">
    <source>
        <dbReference type="ARBA" id="ARBA00022540"/>
    </source>
</evidence>
<feature type="compositionally biased region" description="Pro residues" evidence="12">
    <location>
        <begin position="199"/>
        <end position="215"/>
    </location>
</feature>
<dbReference type="HAMAP" id="MF_00100_B">
    <property type="entry name" value="IF_2_B"/>
    <property type="match status" value="1"/>
</dbReference>
<comment type="similarity">
    <text evidence="2 10 11">Belongs to the TRAFAC class translation factor GTPase superfamily. Classic translation factor GTPase family. IF-2 subfamily.</text>
</comment>
<feature type="region of interest" description="Disordered" evidence="12">
    <location>
        <begin position="50"/>
        <end position="324"/>
    </location>
</feature>
<dbReference type="FunFam" id="3.40.50.10050:FF:000001">
    <property type="entry name" value="Translation initiation factor IF-2"/>
    <property type="match status" value="1"/>
</dbReference>
<feature type="domain" description="Tr-type G" evidence="13">
    <location>
        <begin position="434"/>
        <end position="605"/>
    </location>
</feature>
<dbReference type="PROSITE" id="PS51722">
    <property type="entry name" value="G_TR_2"/>
    <property type="match status" value="1"/>
</dbReference>
<feature type="binding site" evidence="10">
    <location>
        <begin position="493"/>
        <end position="497"/>
    </location>
    <ligand>
        <name>GTP</name>
        <dbReference type="ChEBI" id="CHEBI:37565"/>
    </ligand>
</feature>
<dbReference type="FunFam" id="2.40.30.10:FF:000007">
    <property type="entry name" value="Translation initiation factor IF-2"/>
    <property type="match status" value="1"/>
</dbReference>
<evidence type="ECO:0000313" key="14">
    <source>
        <dbReference type="EMBL" id="OBK12847.1"/>
    </source>
</evidence>
<dbReference type="SUPFAM" id="SSF52540">
    <property type="entry name" value="P-loop containing nucleoside triphosphate hydrolases"/>
    <property type="match status" value="1"/>
</dbReference>
<dbReference type="InterPro" id="IPR000178">
    <property type="entry name" value="TF_IF2_bacterial-like"/>
</dbReference>
<evidence type="ECO:0000256" key="6">
    <source>
        <dbReference type="ARBA" id="ARBA00022741"/>
    </source>
</evidence>
<dbReference type="SUPFAM" id="SSF52156">
    <property type="entry name" value="Initiation factor IF2/eIF5b, domain 3"/>
    <property type="match status" value="1"/>
</dbReference>
<dbReference type="Pfam" id="PF00009">
    <property type="entry name" value="GTP_EFTU"/>
    <property type="match status" value="1"/>
</dbReference>
<feature type="binding site" evidence="10">
    <location>
        <begin position="443"/>
        <end position="450"/>
    </location>
    <ligand>
        <name>GTP</name>
        <dbReference type="ChEBI" id="CHEBI:37565"/>
    </ligand>
</feature>